<dbReference type="InterPro" id="IPR036282">
    <property type="entry name" value="Glutathione-S-Trfase_C_sf"/>
</dbReference>
<accession>A0A3Q7HGQ5</accession>
<evidence type="ECO:0000256" key="2">
    <source>
        <dbReference type="ARBA" id="ARBA00022679"/>
    </source>
</evidence>
<evidence type="ECO:0000313" key="7">
    <source>
        <dbReference type="Proteomes" id="UP000004994"/>
    </source>
</evidence>
<dbReference type="EnsemblPlants" id="Solyc07g056490.3.1">
    <property type="protein sequence ID" value="Solyc07g056490.3.1"/>
    <property type="gene ID" value="Solyc07g056490.3"/>
</dbReference>
<dbReference type="InterPro" id="IPR010987">
    <property type="entry name" value="Glutathione-S-Trfase_C-like"/>
</dbReference>
<dbReference type="STRING" id="4081.A0A3Q7HGQ5"/>
<dbReference type="PANTHER" id="PTHR11260:SF782">
    <property type="entry name" value="GLUTATHIONE S-TRANSFERASE"/>
    <property type="match status" value="1"/>
</dbReference>
<evidence type="ECO:0000259" key="5">
    <source>
        <dbReference type="PROSITE" id="PS50405"/>
    </source>
</evidence>
<dbReference type="Gene3D" id="1.20.1050.10">
    <property type="match status" value="3"/>
</dbReference>
<dbReference type="Pfam" id="PF13410">
    <property type="entry name" value="GST_C_2"/>
    <property type="match status" value="2"/>
</dbReference>
<feature type="domain" description="GST C-terminal" evidence="5">
    <location>
        <begin position="278"/>
        <end position="398"/>
    </location>
</feature>
<feature type="domain" description="GST C-terminal" evidence="5">
    <location>
        <begin position="491"/>
        <end position="611"/>
    </location>
</feature>
<sequence>MGDEVVLLDLWVSPFGMRVRIALKEKGINYESKEENLSNKSSLLLKMNPIHKQIPVLIHNGKPICESLIIVQYIDEVWKDKAPLLPSDPYERAHAKFWADYIYSTGRLVWTTKGEAQEAAKKELIHHFKLLEKELGDKTFFGGDQFGLVDIALIPFYSWFYALETCGNFSMIHECPKLVEWAKRCMERESVSTSLPDQYKVYDFILEVRIALAEKGIQYEYKEEDLMNKSQLLLQMNPIHKKIPVLIHNGKPICESLIIVEYIDEVWKDKSTPLMPSDPYKRAHARFWADYIGKKIYDGGMKIWSSKVEEHKTANKDFIECLKVLEGELGDKPYFDGKNFGLVDMAFIPYYSWFPVYKKLSNLNIEAECPKFVAWAKRCMQKESVSKTLVDPDKIYEFIVFKKMADEVVLLGTYVSMFAVRVKIALAEKGIQYEYKEENLVNKSPLLLQMNPIHKKIPVLIHNGKPICESLIIVEYIDEVWNDKSPLLPSDPYKRAQARFWADYVDKKIYDGGKKIWTTKVEEQEAANKEFIECLKVLEGELGDKPYFDGESFGFVDLALIPYYSWFPAYEKFGKFSIEPECPKFVAWANRCMQKENVSKYLSDPDKIYDFVVMLRQRIGIA</sequence>
<dbReference type="CDD" id="cd03185">
    <property type="entry name" value="GST_C_Tau"/>
    <property type="match status" value="3"/>
</dbReference>
<proteinExistence type="predicted"/>
<dbReference type="SUPFAM" id="SSF47616">
    <property type="entry name" value="GST C-terminal domain-like"/>
    <property type="match status" value="3"/>
</dbReference>
<feature type="domain" description="GST N-terminal" evidence="4">
    <location>
        <begin position="406"/>
        <end position="485"/>
    </location>
</feature>
<dbReference type="OMA" id="TSWFLTY"/>
<reference evidence="6" key="2">
    <citation type="submission" date="2019-01" db="UniProtKB">
        <authorList>
            <consortium name="EnsemblPlants"/>
        </authorList>
    </citation>
    <scope>IDENTIFICATION</scope>
    <source>
        <strain evidence="6">cv. Heinz 1706</strain>
    </source>
</reference>
<keyword evidence="7" id="KW-1185">Reference proteome</keyword>
<evidence type="ECO:0000259" key="4">
    <source>
        <dbReference type="PROSITE" id="PS50404"/>
    </source>
</evidence>
<dbReference type="Pfam" id="PF00043">
    <property type="entry name" value="GST_C"/>
    <property type="match status" value="1"/>
</dbReference>
<dbReference type="InParanoid" id="A0A3Q7HGQ5"/>
<reference evidence="6" key="1">
    <citation type="journal article" date="2012" name="Nature">
        <title>The tomato genome sequence provides insights into fleshy fruit evolution.</title>
        <authorList>
            <consortium name="Tomato Genome Consortium"/>
        </authorList>
    </citation>
    <scope>NUCLEOTIDE SEQUENCE [LARGE SCALE GENOMIC DNA]</scope>
    <source>
        <strain evidence="6">cv. Heinz 1706</strain>
    </source>
</reference>
<protein>
    <recommendedName>
        <fullName evidence="1">glutathione transferase</fullName>
        <ecNumber evidence="1">2.5.1.18</ecNumber>
    </recommendedName>
</protein>
<feature type="domain" description="GST N-terminal" evidence="4">
    <location>
        <begin position="3"/>
        <end position="82"/>
    </location>
</feature>
<dbReference type="GO" id="GO:0006749">
    <property type="term" value="P:glutathione metabolic process"/>
    <property type="evidence" value="ECO:0000318"/>
    <property type="project" value="GO_Central"/>
</dbReference>
<dbReference type="SFLD" id="SFLDG01152">
    <property type="entry name" value="Main.3:_Omega-_and_Tau-like"/>
    <property type="match status" value="3"/>
</dbReference>
<comment type="catalytic activity">
    <reaction evidence="3">
        <text>RX + glutathione = an S-substituted glutathione + a halide anion + H(+)</text>
        <dbReference type="Rhea" id="RHEA:16437"/>
        <dbReference type="ChEBI" id="CHEBI:15378"/>
        <dbReference type="ChEBI" id="CHEBI:16042"/>
        <dbReference type="ChEBI" id="CHEBI:17792"/>
        <dbReference type="ChEBI" id="CHEBI:57925"/>
        <dbReference type="ChEBI" id="CHEBI:90779"/>
        <dbReference type="EC" id="2.5.1.18"/>
    </reaction>
</comment>
<dbReference type="Proteomes" id="UP000004994">
    <property type="component" value="Chromosome 7"/>
</dbReference>
<dbReference type="PANTHER" id="PTHR11260">
    <property type="entry name" value="GLUTATHIONE S-TRANSFERASE, GST, SUPERFAMILY, GST DOMAIN CONTAINING"/>
    <property type="match status" value="1"/>
</dbReference>
<dbReference type="InterPro" id="IPR040079">
    <property type="entry name" value="Glutathione_S-Trfase"/>
</dbReference>
<dbReference type="InterPro" id="IPR004045">
    <property type="entry name" value="Glutathione_S-Trfase_N"/>
</dbReference>
<dbReference type="Pfam" id="PF02798">
    <property type="entry name" value="GST_N"/>
    <property type="match status" value="3"/>
</dbReference>
<dbReference type="Gramene" id="Solyc07g056490.3.1">
    <property type="protein sequence ID" value="Solyc07g056490.3.1"/>
    <property type="gene ID" value="Solyc07g056490.3"/>
</dbReference>
<dbReference type="GO" id="GO:0004364">
    <property type="term" value="F:glutathione transferase activity"/>
    <property type="evidence" value="ECO:0000318"/>
    <property type="project" value="GO_Central"/>
</dbReference>
<evidence type="ECO:0000256" key="3">
    <source>
        <dbReference type="ARBA" id="ARBA00047960"/>
    </source>
</evidence>
<dbReference type="InterPro" id="IPR036249">
    <property type="entry name" value="Thioredoxin-like_sf"/>
</dbReference>
<feature type="domain" description="GST C-terminal" evidence="5">
    <location>
        <begin position="88"/>
        <end position="204"/>
    </location>
</feature>
<keyword evidence="2" id="KW-0808">Transferase</keyword>
<dbReference type="InterPro" id="IPR045074">
    <property type="entry name" value="GST_C_Tau"/>
</dbReference>
<dbReference type="SUPFAM" id="SSF52833">
    <property type="entry name" value="Thioredoxin-like"/>
    <property type="match status" value="3"/>
</dbReference>
<dbReference type="Gene3D" id="3.40.30.10">
    <property type="entry name" value="Glutaredoxin"/>
    <property type="match status" value="3"/>
</dbReference>
<evidence type="ECO:0000313" key="6">
    <source>
        <dbReference type="EnsemblPlants" id="Solyc07g056490.3.1"/>
    </source>
</evidence>
<organism evidence="6">
    <name type="scientific">Solanum lycopersicum</name>
    <name type="common">Tomato</name>
    <name type="synonym">Lycopersicon esculentum</name>
    <dbReference type="NCBI Taxonomy" id="4081"/>
    <lineage>
        <taxon>Eukaryota</taxon>
        <taxon>Viridiplantae</taxon>
        <taxon>Streptophyta</taxon>
        <taxon>Embryophyta</taxon>
        <taxon>Tracheophyta</taxon>
        <taxon>Spermatophyta</taxon>
        <taxon>Magnoliopsida</taxon>
        <taxon>eudicotyledons</taxon>
        <taxon>Gunneridae</taxon>
        <taxon>Pentapetalae</taxon>
        <taxon>asterids</taxon>
        <taxon>lamiids</taxon>
        <taxon>Solanales</taxon>
        <taxon>Solanaceae</taxon>
        <taxon>Solanoideae</taxon>
        <taxon>Solaneae</taxon>
        <taxon>Solanum</taxon>
        <taxon>Solanum subgen. Lycopersicon</taxon>
    </lineage>
</organism>
<dbReference type="EC" id="2.5.1.18" evidence="1"/>
<dbReference type="PROSITE" id="PS50404">
    <property type="entry name" value="GST_NTER"/>
    <property type="match status" value="3"/>
</dbReference>
<dbReference type="AlphaFoldDB" id="A0A3Q7HGQ5"/>
<dbReference type="CDD" id="cd03058">
    <property type="entry name" value="GST_N_Tau"/>
    <property type="match status" value="3"/>
</dbReference>
<dbReference type="InterPro" id="IPR045073">
    <property type="entry name" value="Omega/Tau-like"/>
</dbReference>
<evidence type="ECO:0000256" key="1">
    <source>
        <dbReference type="ARBA" id="ARBA00012452"/>
    </source>
</evidence>
<name>A0A3Q7HGQ5_SOLLC</name>
<dbReference type="SMR" id="A0A3Q7HGQ5"/>
<dbReference type="PROSITE" id="PS50405">
    <property type="entry name" value="GST_CTER"/>
    <property type="match status" value="3"/>
</dbReference>
<dbReference type="InterPro" id="IPR004046">
    <property type="entry name" value="GST_C"/>
</dbReference>
<dbReference type="SFLD" id="SFLDS00019">
    <property type="entry name" value="Glutathione_Transferase_(cytos"/>
    <property type="match status" value="3"/>
</dbReference>
<dbReference type="GO" id="GO:0005737">
    <property type="term" value="C:cytoplasm"/>
    <property type="evidence" value="ECO:0000318"/>
    <property type="project" value="GO_Central"/>
</dbReference>
<feature type="domain" description="GST N-terminal" evidence="4">
    <location>
        <begin position="192"/>
        <end position="271"/>
    </location>
</feature>
<dbReference type="PaxDb" id="4081-Solyc07g056490.2.1"/>
<dbReference type="FunFam" id="3.40.30.10:FF:000014">
    <property type="entry name" value="Tau class glutathione S-transferase"/>
    <property type="match status" value="3"/>
</dbReference>
<dbReference type="FunFam" id="1.20.1050.10:FF:000018">
    <property type="entry name" value="Glutathione S-transferase U20"/>
    <property type="match status" value="3"/>
</dbReference>
<dbReference type="SFLD" id="SFLDG00358">
    <property type="entry name" value="Main_(cytGST)"/>
    <property type="match status" value="3"/>
</dbReference>